<dbReference type="Pfam" id="PF10038">
    <property type="entry name" value="DUF2274"/>
    <property type="match status" value="1"/>
</dbReference>
<dbReference type="RefSeq" id="WP_187335240.1">
    <property type="nucleotide sequence ID" value="NZ_CP098494.1"/>
</dbReference>
<evidence type="ECO:0000313" key="2">
    <source>
        <dbReference type="Proteomes" id="UP001056619"/>
    </source>
</evidence>
<keyword evidence="2" id="KW-1185">Reference proteome</keyword>
<evidence type="ECO:0000313" key="1">
    <source>
        <dbReference type="EMBL" id="USA60971.1"/>
    </source>
</evidence>
<dbReference type="InterPro" id="IPR018733">
    <property type="entry name" value="DUF2274"/>
</dbReference>
<dbReference type="Proteomes" id="UP001056619">
    <property type="component" value="Chromosome"/>
</dbReference>
<organism evidence="1 2">
    <name type="scientific">Qipengyuania citrea</name>
    <dbReference type="NCBI Taxonomy" id="225971"/>
    <lineage>
        <taxon>Bacteria</taxon>
        <taxon>Pseudomonadati</taxon>
        <taxon>Pseudomonadota</taxon>
        <taxon>Alphaproteobacteria</taxon>
        <taxon>Sphingomonadales</taxon>
        <taxon>Erythrobacteraceae</taxon>
        <taxon>Qipengyuania</taxon>
    </lineage>
</organism>
<reference evidence="1 2" key="1">
    <citation type="submission" date="2022-06" db="EMBL/GenBank/DDBJ databases">
        <authorList>
            <person name="Liu G."/>
        </authorList>
    </citation>
    <scope>NUCLEOTIDE SEQUENCE [LARGE SCALE GENOMIC DNA]</scope>
    <source>
        <strain evidence="1 2">E4</strain>
    </source>
</reference>
<accession>A0ABY4U847</accession>
<name>A0ABY4U847_9SPHN</name>
<sequence length="78" mass="8836">MTRLKLSDITDGKPVKLTIEIPARLHRRLVEYGTVLNGGIREDAPVPELLIPPMIERFVASDRDFAKARRRTHASSSR</sequence>
<proteinExistence type="predicted"/>
<protein>
    <submittedName>
        <fullName evidence="1">DUF2274 domain-containing protein</fullName>
    </submittedName>
</protein>
<dbReference type="EMBL" id="CP098494">
    <property type="protein sequence ID" value="USA60971.1"/>
    <property type="molecule type" value="Genomic_DNA"/>
</dbReference>
<gene>
    <name evidence="1" type="ORF">NCF85_12905</name>
</gene>